<comment type="caution">
    <text evidence="2">The sequence shown here is derived from an EMBL/GenBank/DDBJ whole genome shotgun (WGS) entry which is preliminary data.</text>
</comment>
<dbReference type="PANTHER" id="PTHR36836:SF1">
    <property type="entry name" value="COLANIC ACID BIOSYNTHESIS PROTEIN WCAK"/>
    <property type="match status" value="1"/>
</dbReference>
<dbReference type="EMBL" id="PJNW01000005">
    <property type="protein sequence ID" value="PKR89658.1"/>
    <property type="molecule type" value="Genomic_DNA"/>
</dbReference>
<organism evidence="2 3">
    <name type="scientific">Pleomorphomonas diazotrophica</name>
    <dbReference type="NCBI Taxonomy" id="1166257"/>
    <lineage>
        <taxon>Bacteria</taxon>
        <taxon>Pseudomonadati</taxon>
        <taxon>Pseudomonadota</taxon>
        <taxon>Alphaproteobacteria</taxon>
        <taxon>Hyphomicrobiales</taxon>
        <taxon>Pleomorphomonadaceae</taxon>
        <taxon>Pleomorphomonas</taxon>
    </lineage>
</organism>
<feature type="domain" description="Polysaccharide pyruvyl transferase" evidence="1">
    <location>
        <begin position="17"/>
        <end position="295"/>
    </location>
</feature>
<dbReference type="Proteomes" id="UP000233491">
    <property type="component" value="Unassembled WGS sequence"/>
</dbReference>
<evidence type="ECO:0000259" key="1">
    <source>
        <dbReference type="Pfam" id="PF04230"/>
    </source>
</evidence>
<gene>
    <name evidence="2" type="ORF">CXZ10_09870</name>
</gene>
<proteinExistence type="predicted"/>
<sequence length="369" mass="40944">MKEKLRVRLHGAFEVENFGDILLAKIFANWVQEAGGIPVGTSVPAYLQSELDLATSTKADVAGVIMIGGGYLGEPPRSLVGRWFWGEKLRHRHLAVMRAAKQAGLPYCITGVGFGPITNLLARREAVQLMSNATSVTFRDNESMDYASKYGFGQGSLSADAALSLRDLPLSLQATQERDRIAPKDGRRLVLVQLDRSLLTREGQFLERQLSRQLARDDLKVVGISDQRGTEVSNGHKVCFEKVQSKLRDAEFLPYDGVEKLIGRISAADLVITSKLHLGIVATALGKRVISFPTHSKTQRFYRQIGRENICLPLLQCTDQKVDDLLAHGLGLIGSPPERFPENILELSRENANQIRGFMRRIILDTRGR</sequence>
<dbReference type="PANTHER" id="PTHR36836">
    <property type="entry name" value="COLANIC ACID BIOSYNTHESIS PROTEIN WCAK"/>
    <property type="match status" value="1"/>
</dbReference>
<evidence type="ECO:0000313" key="2">
    <source>
        <dbReference type="EMBL" id="PKR89658.1"/>
    </source>
</evidence>
<name>A0A1I4VKD2_9HYPH</name>
<keyword evidence="3" id="KW-1185">Reference proteome</keyword>
<accession>A0A1I4VKD2</accession>
<dbReference type="Pfam" id="PF04230">
    <property type="entry name" value="PS_pyruv_trans"/>
    <property type="match status" value="1"/>
</dbReference>
<evidence type="ECO:0000313" key="3">
    <source>
        <dbReference type="Proteomes" id="UP000233491"/>
    </source>
</evidence>
<reference evidence="2 3" key="1">
    <citation type="submission" date="2017-12" db="EMBL/GenBank/DDBJ databases">
        <title>Anaerobic carbon monoxide metabolism by Pleomorphomonas carboxyditropha sp. nov., a new mesophilic hydrogenogenic carboxidotroph.</title>
        <authorList>
            <person name="Esquivel-Elizondo S."/>
            <person name="Krajmalnik-Brown R."/>
        </authorList>
    </citation>
    <scope>NUCLEOTIDE SEQUENCE [LARGE SCALE GENOMIC DNA]</scope>
    <source>
        <strain evidence="2 3">R5-392</strain>
    </source>
</reference>
<protein>
    <recommendedName>
        <fullName evidence="1">Polysaccharide pyruvyl transferase domain-containing protein</fullName>
    </recommendedName>
</protein>
<dbReference type="OrthoDB" id="624106at2"/>
<dbReference type="RefSeq" id="WP_101288966.1">
    <property type="nucleotide sequence ID" value="NZ_FOUQ01000012.1"/>
</dbReference>
<dbReference type="InterPro" id="IPR007345">
    <property type="entry name" value="Polysacch_pyruvyl_Trfase"/>
</dbReference>
<dbReference type="AlphaFoldDB" id="A0A1I4VKD2"/>